<dbReference type="Pfam" id="PF24883">
    <property type="entry name" value="NPHP3_N"/>
    <property type="match status" value="1"/>
</dbReference>
<accession>G4TIM7</accession>
<feature type="repeat" description="WD" evidence="3">
    <location>
        <begin position="925"/>
        <end position="966"/>
    </location>
</feature>
<dbReference type="InterPro" id="IPR036322">
    <property type="entry name" value="WD40_repeat_dom_sf"/>
</dbReference>
<proteinExistence type="predicted"/>
<dbReference type="PANTHER" id="PTHR44129">
    <property type="entry name" value="WD REPEAT-CONTAINING PROTEIN POP1"/>
    <property type="match status" value="1"/>
</dbReference>
<feature type="repeat" description="WD" evidence="3">
    <location>
        <begin position="1054"/>
        <end position="1083"/>
    </location>
</feature>
<feature type="compositionally biased region" description="Basic and acidic residues" evidence="4">
    <location>
        <begin position="37"/>
        <end position="56"/>
    </location>
</feature>
<dbReference type="Proteomes" id="UP000007148">
    <property type="component" value="Unassembled WGS sequence"/>
</dbReference>
<dbReference type="InterPro" id="IPR056884">
    <property type="entry name" value="NPHP3-like_N"/>
</dbReference>
<dbReference type="Gene3D" id="3.40.50.1820">
    <property type="entry name" value="alpha/beta hydrolase"/>
    <property type="match status" value="1"/>
</dbReference>
<keyword evidence="7" id="KW-1185">Reference proteome</keyword>
<dbReference type="InterPro" id="IPR019775">
    <property type="entry name" value="WD40_repeat_CS"/>
</dbReference>
<dbReference type="PROSITE" id="PS50294">
    <property type="entry name" value="WD_REPEATS_REGION"/>
    <property type="match status" value="4"/>
</dbReference>
<dbReference type="InterPro" id="IPR020472">
    <property type="entry name" value="WD40_PAC1"/>
</dbReference>
<dbReference type="SUPFAM" id="SSF52540">
    <property type="entry name" value="P-loop containing nucleoside triphosphate hydrolases"/>
    <property type="match status" value="1"/>
</dbReference>
<dbReference type="PROSITE" id="PS00678">
    <property type="entry name" value="WD_REPEATS_1"/>
    <property type="match status" value="3"/>
</dbReference>
<keyword evidence="2" id="KW-0677">Repeat</keyword>
<dbReference type="InterPro" id="IPR015943">
    <property type="entry name" value="WD40/YVTN_repeat-like_dom_sf"/>
</dbReference>
<reference evidence="6 7" key="1">
    <citation type="journal article" date="2011" name="PLoS Pathog.">
        <title>Endophytic Life Strategies Decoded by Genome and Transcriptome Analyses of the Mutualistic Root Symbiont Piriformospora indica.</title>
        <authorList>
            <person name="Zuccaro A."/>
            <person name="Lahrmann U."/>
            <person name="Guldener U."/>
            <person name="Langen G."/>
            <person name="Pfiffi S."/>
            <person name="Biedenkopf D."/>
            <person name="Wong P."/>
            <person name="Samans B."/>
            <person name="Grimm C."/>
            <person name="Basiewicz M."/>
            <person name="Murat C."/>
            <person name="Martin F."/>
            <person name="Kogel K.H."/>
        </authorList>
    </citation>
    <scope>NUCLEOTIDE SEQUENCE [LARGE SCALE GENOMIC DNA]</scope>
    <source>
        <strain evidence="6 7">DSM 11827</strain>
    </source>
</reference>
<feature type="repeat" description="WD" evidence="3">
    <location>
        <begin position="968"/>
        <end position="1009"/>
    </location>
</feature>
<evidence type="ECO:0000313" key="7">
    <source>
        <dbReference type="Proteomes" id="UP000007148"/>
    </source>
</evidence>
<feature type="compositionally biased region" description="Basic residues" evidence="4">
    <location>
        <begin position="10"/>
        <end position="25"/>
    </location>
</feature>
<dbReference type="InterPro" id="IPR001680">
    <property type="entry name" value="WD40_rpt"/>
</dbReference>
<dbReference type="SUPFAM" id="SSF50978">
    <property type="entry name" value="WD40 repeat-like"/>
    <property type="match status" value="1"/>
</dbReference>
<dbReference type="Pfam" id="PF00400">
    <property type="entry name" value="WD40"/>
    <property type="match status" value="5"/>
</dbReference>
<feature type="region of interest" description="Disordered" evidence="4">
    <location>
        <begin position="1"/>
        <end position="56"/>
    </location>
</feature>
<feature type="domain" description="Nephrocystin 3-like N-terminal" evidence="5">
    <location>
        <begin position="382"/>
        <end position="537"/>
    </location>
</feature>
<evidence type="ECO:0000256" key="4">
    <source>
        <dbReference type="SAM" id="MobiDB-lite"/>
    </source>
</evidence>
<dbReference type="SUPFAM" id="SSF53474">
    <property type="entry name" value="alpha/beta-Hydrolases"/>
    <property type="match status" value="1"/>
</dbReference>
<dbReference type="STRING" id="1109443.G4TIM7"/>
<dbReference type="SMART" id="SM00320">
    <property type="entry name" value="WD40"/>
    <property type="match status" value="6"/>
</dbReference>
<feature type="repeat" description="WD" evidence="3">
    <location>
        <begin position="1011"/>
        <end position="1052"/>
    </location>
</feature>
<comment type="caution">
    <text evidence="6">The sequence shown here is derived from an EMBL/GenBank/DDBJ whole genome shotgun (WGS) entry which is preliminary data.</text>
</comment>
<dbReference type="InterPro" id="IPR027417">
    <property type="entry name" value="P-loop_NTPase"/>
</dbReference>
<dbReference type="PRINTS" id="PR00320">
    <property type="entry name" value="GPROTEINBRPT"/>
</dbReference>
<dbReference type="InterPro" id="IPR050349">
    <property type="entry name" value="WD_LIS1/nudF_dynein_reg"/>
</dbReference>
<keyword evidence="1 3" id="KW-0853">WD repeat</keyword>
<name>G4TIM7_SERID</name>
<dbReference type="Gene3D" id="3.40.50.300">
    <property type="entry name" value="P-loop containing nucleotide triphosphate hydrolases"/>
    <property type="match status" value="1"/>
</dbReference>
<dbReference type="InterPro" id="IPR029058">
    <property type="entry name" value="AB_hydrolase_fold"/>
</dbReference>
<dbReference type="EMBL" id="CAFZ01000108">
    <property type="protein sequence ID" value="CCA71170.1"/>
    <property type="molecule type" value="Genomic_DNA"/>
</dbReference>
<evidence type="ECO:0000256" key="3">
    <source>
        <dbReference type="PROSITE-ProRule" id="PRU00221"/>
    </source>
</evidence>
<dbReference type="OrthoDB" id="4185255at2759"/>
<organism evidence="6 7">
    <name type="scientific">Serendipita indica (strain DSM 11827)</name>
    <name type="common">Root endophyte fungus</name>
    <name type="synonym">Piriformospora indica</name>
    <dbReference type="NCBI Taxonomy" id="1109443"/>
    <lineage>
        <taxon>Eukaryota</taxon>
        <taxon>Fungi</taxon>
        <taxon>Dikarya</taxon>
        <taxon>Basidiomycota</taxon>
        <taxon>Agaricomycotina</taxon>
        <taxon>Agaricomycetes</taxon>
        <taxon>Sebacinales</taxon>
        <taxon>Serendipitaceae</taxon>
        <taxon>Serendipita</taxon>
    </lineage>
</organism>
<evidence type="ECO:0000259" key="5">
    <source>
        <dbReference type="Pfam" id="PF24883"/>
    </source>
</evidence>
<dbReference type="HOGENOM" id="CLU_000288_6_5_1"/>
<dbReference type="eggNOG" id="KOG0272">
    <property type="taxonomic scope" value="Eukaryota"/>
</dbReference>
<gene>
    <name evidence="6" type="ORF">PIIN_05106</name>
</gene>
<dbReference type="CDD" id="cd00200">
    <property type="entry name" value="WD40"/>
    <property type="match status" value="1"/>
</dbReference>
<evidence type="ECO:0000256" key="1">
    <source>
        <dbReference type="ARBA" id="ARBA00022574"/>
    </source>
</evidence>
<dbReference type="Gene3D" id="2.130.10.10">
    <property type="entry name" value="YVTN repeat-like/Quinoprotein amine dehydrogenase"/>
    <property type="match status" value="3"/>
</dbReference>
<dbReference type="InParanoid" id="G4TIM7"/>
<sequence>MDQEMSLPKTSKKSASKSKSKRKTNRPSEPETTPDINPERKLEIKPEIKPDPSRSKLDDLGFLEISPGIEPVVDIIAIHGLQGHREKTWTTDDGVCWLRGLLPSDLPNVRILSYGYDADTDSHECVSTQTIGRQAEGLANALVRIREGASRRPMIFIAHNIGGIILKRALVISHNQNPGSKGHLRDILVSTHGVLFFGTPHFGAENTTFLEGINLVLSLYMETTDAVLKDLRSHSTELENIQKDWVAASENISSIFFCEDYVMSNQGEVNVPHHSASIAGDRNATMVILHADHRNLVRFPSRENDNYKAVHYHLKEYVNTAPEAILDKWVQEDDLRNVVLGEPTPKRAIQLSELMVHLPSVTFVPSSVHNTCLKGTRKAVLEAIQDWANNGDSSKPIFWLCDIAGSGKSTVAMTAMESWRKQGVLGGQFFFSMASSDASTTDRLCSSIARDLAQFLPKLTPYLSQAVTGNPSIMQSSFDDQFQTLVTGPVELWKGHVVLVIDAVDECKSTSQRKKLLDTLSTAVQKCKNLRVFMTSRPDPVIESVLGSLSVKAKLEDRLHNVNHPNNISDIALYVHQSLNQTLSEEKRQRLVGKANGLFIWASTACRMINDETKMETPEEIYDRLVSLEEPGAIDEVYDLAFERTGKESYAIQCQMLALLLVAFEPLTVGDMEDLVKHVGVRGSVKRLIRNLGSVLSVEPGTNLVQFRHPTLFEYLGRCSIAPVVGDSKKIYLDAVNAHGQVASWCVRCLKSRTDGLKFNICRIESSFRLNRQIPDLEARVSRFITRRLRYASSHWLFHMSGTDGKRRCMLEKEFGAVVQSPRVLHWMEALSLTRGVPRAIAGLRALAGHIELKGETRRRISDIRRCLIAFSVPIQESAPHVYISVLPFTPKESILRIEGVREYGGTLNVIRGLEHAYPGPPMALQGHEESVSGVAFSPDGSRIASCSEDHTIRLWDVDTGEPMGNPFRGHSGSVWAVAFSPDGSRVASGSADKTIRLWDANTGEQLGEPLRGHSDWVKAVAFSPDGVRVVSGSWDRTIRLWDANTGEQVGEPLRDHSSWVNTVAFSPDGSRVVSGSNDKTIRRLGQCRRILTRRLTNSSLASGDKTIRLWGANTGEQVGEPLRGYSDSVNAVAFSSDGSHIASGFANTVQILDNTPGSSSKQLIQRYEHPVLVTSSPDGPRIVSCSTGDINVMLHADSDPDINQEGGESTSSYLAEEPQDVLVIPGFNQCLLTYDGWVQSTGRFLFWVPPNNRYGLQNPRLILTMPTSSSFRATKLDFTNFQCGPSWTNVQASTN</sequence>
<dbReference type="eggNOG" id="KOG2029">
    <property type="taxonomic scope" value="Eukaryota"/>
</dbReference>
<evidence type="ECO:0000313" key="6">
    <source>
        <dbReference type="EMBL" id="CCA71170.1"/>
    </source>
</evidence>
<dbReference type="PROSITE" id="PS50082">
    <property type="entry name" value="WD_REPEATS_2"/>
    <property type="match status" value="4"/>
</dbReference>
<evidence type="ECO:0000256" key="2">
    <source>
        <dbReference type="ARBA" id="ARBA00022737"/>
    </source>
</evidence>
<protein>
    <recommendedName>
        <fullName evidence="5">Nephrocystin 3-like N-terminal domain-containing protein</fullName>
    </recommendedName>
</protein>